<evidence type="ECO:0000256" key="1">
    <source>
        <dbReference type="SAM" id="Phobius"/>
    </source>
</evidence>
<dbReference type="AlphaFoldDB" id="A0A117PW40"/>
<keyword evidence="3" id="KW-1185">Reference proteome</keyword>
<comment type="caution">
    <text evidence="2">The sequence shown here is derived from an EMBL/GenBank/DDBJ whole genome shotgun (WGS) entry which is preliminary data.</text>
</comment>
<keyword evidence="1" id="KW-0472">Membrane</keyword>
<dbReference type="RefSeq" id="WP_066999719.1">
    <property type="nucleotide sequence ID" value="NZ_BNDU01000002.1"/>
</dbReference>
<proteinExistence type="predicted"/>
<gene>
    <name evidence="2" type="ORF">AQI88_17765</name>
</gene>
<keyword evidence="1" id="KW-0812">Transmembrane</keyword>
<evidence type="ECO:0000313" key="3">
    <source>
        <dbReference type="Proteomes" id="UP000054241"/>
    </source>
</evidence>
<keyword evidence="1" id="KW-1133">Transmembrane helix</keyword>
<protein>
    <submittedName>
        <fullName evidence="2">Uncharacterized protein</fullName>
    </submittedName>
</protein>
<organism evidence="2 3">
    <name type="scientific">Streptomyces cellostaticus</name>
    <dbReference type="NCBI Taxonomy" id="67285"/>
    <lineage>
        <taxon>Bacteria</taxon>
        <taxon>Bacillati</taxon>
        <taxon>Actinomycetota</taxon>
        <taxon>Actinomycetes</taxon>
        <taxon>Kitasatosporales</taxon>
        <taxon>Streptomycetaceae</taxon>
        <taxon>Streptomyces</taxon>
    </lineage>
</organism>
<sequence length="153" mass="16244">MAVLTLGVWAPSAAASPTPPAEYAPSATLSVAAGAPGQEVEALWLDEWRDEGEKAVKVTSPAFEAPATLTFTGRQYEGKVHLRRDAQPGQAQARVITHRGQAVKKTVFWIESAKPTDEGSNPLVWLGVGALAAVGAGTAGAWAMRRRRRLSTR</sequence>
<reference evidence="2 3" key="1">
    <citation type="submission" date="2015-10" db="EMBL/GenBank/DDBJ databases">
        <title>Draft genome sequence of Streptomyces cellostaticus DSM 40189, type strain for the species Streptomyces cellostaticus.</title>
        <authorList>
            <person name="Ruckert C."/>
            <person name="Winkler A."/>
            <person name="Kalinowski J."/>
            <person name="Kampfer P."/>
            <person name="Glaeser S."/>
        </authorList>
    </citation>
    <scope>NUCLEOTIDE SEQUENCE [LARGE SCALE GENOMIC DNA]</scope>
    <source>
        <strain evidence="2 3">DSM 40189</strain>
    </source>
</reference>
<name>A0A117PW40_9ACTN</name>
<accession>A0A117PW40</accession>
<dbReference type="OrthoDB" id="4252778at2"/>
<dbReference type="Proteomes" id="UP000054241">
    <property type="component" value="Unassembled WGS sequence"/>
</dbReference>
<feature type="transmembrane region" description="Helical" evidence="1">
    <location>
        <begin position="123"/>
        <end position="144"/>
    </location>
</feature>
<evidence type="ECO:0000313" key="2">
    <source>
        <dbReference type="EMBL" id="KUM95238.1"/>
    </source>
</evidence>
<dbReference type="EMBL" id="LMWL01000031">
    <property type="protein sequence ID" value="KUM95238.1"/>
    <property type="molecule type" value="Genomic_DNA"/>
</dbReference>